<dbReference type="Proteomes" id="UP000697995">
    <property type="component" value="Unassembled WGS sequence"/>
</dbReference>
<dbReference type="InterPro" id="IPR007791">
    <property type="entry name" value="DjlA_N"/>
</dbReference>
<comment type="caution">
    <text evidence="2">The sequence shown here is derived from an EMBL/GenBank/DDBJ whole genome shotgun (WGS) entry which is preliminary data.</text>
</comment>
<dbReference type="Pfam" id="PF05099">
    <property type="entry name" value="TerB"/>
    <property type="match status" value="1"/>
</dbReference>
<accession>A0ABS1CW93</accession>
<proteinExistence type="predicted"/>
<reference evidence="2 3" key="1">
    <citation type="journal article" date="2020" name="Microorganisms">
        <title>Osmotic Adaptation and Compatible Solute Biosynthesis of Phototrophic Bacteria as Revealed from Genome Analyses.</title>
        <authorList>
            <person name="Imhoff J.F."/>
            <person name="Rahn T."/>
            <person name="Kunzel S."/>
            <person name="Keller A."/>
            <person name="Neulinger S.C."/>
        </authorList>
    </citation>
    <scope>NUCLEOTIDE SEQUENCE [LARGE SCALE GENOMIC DNA]</scope>
    <source>
        <strain evidence="2 3">DSM 15382</strain>
    </source>
</reference>
<dbReference type="InterPro" id="IPR029024">
    <property type="entry name" value="TerB-like"/>
</dbReference>
<dbReference type="SUPFAM" id="SSF158682">
    <property type="entry name" value="TerB-like"/>
    <property type="match status" value="1"/>
</dbReference>
<gene>
    <name evidence="2" type="ORF">CKO45_10565</name>
</gene>
<dbReference type="CDD" id="cd07177">
    <property type="entry name" value="terB_like"/>
    <property type="match status" value="1"/>
</dbReference>
<evidence type="ECO:0000313" key="2">
    <source>
        <dbReference type="EMBL" id="MBK1658674.1"/>
    </source>
</evidence>
<feature type="domain" description="Co-chaperone DjlA N-terminal" evidence="1">
    <location>
        <begin position="21"/>
        <end position="122"/>
    </location>
</feature>
<evidence type="ECO:0000259" key="1">
    <source>
        <dbReference type="Pfam" id="PF05099"/>
    </source>
</evidence>
<keyword evidence="3" id="KW-1185">Reference proteome</keyword>
<dbReference type="RefSeq" id="WP_133219787.1">
    <property type="nucleotide sequence ID" value="NZ_NRSG01000062.1"/>
</dbReference>
<evidence type="ECO:0000313" key="3">
    <source>
        <dbReference type="Proteomes" id="UP000697995"/>
    </source>
</evidence>
<protein>
    <submittedName>
        <fullName evidence="2">Tellurite resistance protein TerB</fullName>
    </submittedName>
</protein>
<sequence>MFGMFKSQSASLDLTPRTCMVVSLIYCMGADGEMDEEEIGHLVSVLGRGATRAQLDAALRYVRATQPAQFLADSNARLRPEQKLCIILNMIDSAMSDGEAEQGEQQLVMQFSQAWGVPQTDLEGHFRTLVAKNDRSVLDR</sequence>
<name>A0ABS1CW93_9PROT</name>
<organism evidence="2 3">
    <name type="scientific">Paracraurococcus ruber</name>
    <dbReference type="NCBI Taxonomy" id="77675"/>
    <lineage>
        <taxon>Bacteria</taxon>
        <taxon>Pseudomonadati</taxon>
        <taxon>Pseudomonadota</taxon>
        <taxon>Alphaproteobacteria</taxon>
        <taxon>Acetobacterales</taxon>
        <taxon>Roseomonadaceae</taxon>
        <taxon>Paracraurococcus</taxon>
    </lineage>
</organism>
<dbReference type="Gene3D" id="1.10.3680.10">
    <property type="entry name" value="TerB-like"/>
    <property type="match status" value="1"/>
</dbReference>
<dbReference type="EMBL" id="NRSG01000062">
    <property type="protein sequence ID" value="MBK1658674.1"/>
    <property type="molecule type" value="Genomic_DNA"/>
</dbReference>